<dbReference type="InterPro" id="IPR003675">
    <property type="entry name" value="Rce1/LyrA-like_dom"/>
</dbReference>
<feature type="transmembrane region" description="Helical" evidence="1">
    <location>
        <begin position="216"/>
        <end position="247"/>
    </location>
</feature>
<dbReference type="Proteomes" id="UP001056693">
    <property type="component" value="Unassembled WGS sequence"/>
</dbReference>
<feature type="transmembrane region" description="Helical" evidence="1">
    <location>
        <begin position="182"/>
        <end position="204"/>
    </location>
</feature>
<feature type="transmembrane region" description="Helical" evidence="1">
    <location>
        <begin position="286"/>
        <end position="308"/>
    </location>
</feature>
<dbReference type="Pfam" id="PF02517">
    <property type="entry name" value="Rce1-like"/>
    <property type="match status" value="1"/>
</dbReference>
<feature type="transmembrane region" description="Helical" evidence="1">
    <location>
        <begin position="135"/>
        <end position="162"/>
    </location>
</feature>
<keyword evidence="3" id="KW-0645">Protease</keyword>
<keyword evidence="1" id="KW-1133">Transmembrane helix</keyword>
<evidence type="ECO:0000256" key="1">
    <source>
        <dbReference type="SAM" id="Phobius"/>
    </source>
</evidence>
<keyword evidence="1" id="KW-0812">Transmembrane</keyword>
<evidence type="ECO:0000259" key="2">
    <source>
        <dbReference type="Pfam" id="PF02517"/>
    </source>
</evidence>
<protein>
    <submittedName>
        <fullName evidence="3">CPBP family intramembrane metalloprotease</fullName>
    </submittedName>
</protein>
<evidence type="ECO:0000313" key="4">
    <source>
        <dbReference type="Proteomes" id="UP001056693"/>
    </source>
</evidence>
<keyword evidence="3" id="KW-0378">Hydrolase</keyword>
<evidence type="ECO:0000313" key="3">
    <source>
        <dbReference type="EMBL" id="MCL3787837.1"/>
    </source>
</evidence>
<keyword evidence="3" id="KW-0482">Metalloprotease</keyword>
<dbReference type="GO" id="GO:0008237">
    <property type="term" value="F:metallopeptidase activity"/>
    <property type="evidence" value="ECO:0007669"/>
    <property type="project" value="UniProtKB-KW"/>
</dbReference>
<name>A0ABT0NIT4_9FIRM</name>
<gene>
    <name evidence="3" type="ORF">E2N93_07450</name>
</gene>
<dbReference type="EMBL" id="SNUZ01000009">
    <property type="protein sequence ID" value="MCL3787837.1"/>
    <property type="molecule type" value="Genomic_DNA"/>
</dbReference>
<sequence>MKMQYANYQPYPYYQNHMQSPQEIKKAHDLKTLQKKSSGLGFYILTYFLSMNIIVVGITFLLTVSTMLNTDISNFDTETLTQYIMSKLTSGPVFYYMQIFAAAASATITGLIYLKLSKTHISDCLSVKSVKPVMLIALVLMGMGVSMVSNVAADLVSSNFSLIGIEYSLNMDMSSRSVFENILYVVAIAVTPAFAEEFAFRGILMGSLRKYGNSFAIIVSAVMFGAMHGNIIQIPFAFILGLIFAYIDCKANSIIPSIIIHFINNFYSVIMDILQSQNIVTTRSFYIIYYSIFTAMLVFGVLAFLYIMKKDKNFLSISDTSNVVSLSLKEKIKCFFTSAGTATIVVILILETIIASVAL</sequence>
<keyword evidence="1" id="KW-0472">Membrane</keyword>
<feature type="transmembrane region" description="Helical" evidence="1">
    <location>
        <begin position="40"/>
        <end position="64"/>
    </location>
</feature>
<feature type="transmembrane region" description="Helical" evidence="1">
    <location>
        <begin position="335"/>
        <end position="358"/>
    </location>
</feature>
<organism evidence="3 4">
    <name type="scientific">Ruminococcus bromii</name>
    <dbReference type="NCBI Taxonomy" id="40518"/>
    <lineage>
        <taxon>Bacteria</taxon>
        <taxon>Bacillati</taxon>
        <taxon>Bacillota</taxon>
        <taxon>Clostridia</taxon>
        <taxon>Eubacteriales</taxon>
        <taxon>Oscillospiraceae</taxon>
        <taxon>Ruminococcus</taxon>
    </lineage>
</organism>
<dbReference type="PANTHER" id="PTHR43592">
    <property type="entry name" value="CAAX AMINO TERMINAL PROTEASE"/>
    <property type="match status" value="1"/>
</dbReference>
<feature type="transmembrane region" description="Helical" evidence="1">
    <location>
        <begin position="93"/>
        <end position="114"/>
    </location>
</feature>
<comment type="caution">
    <text evidence="3">The sequence shown here is derived from an EMBL/GenBank/DDBJ whole genome shotgun (WGS) entry which is preliminary data.</text>
</comment>
<feature type="domain" description="CAAX prenyl protease 2/Lysostaphin resistance protein A-like" evidence="2">
    <location>
        <begin position="181"/>
        <end position="266"/>
    </location>
</feature>
<keyword evidence="4" id="KW-1185">Reference proteome</keyword>
<reference evidence="3 4" key="1">
    <citation type="submission" date="2019-03" db="EMBL/GenBank/DDBJ databases">
        <authorList>
            <person name="Molinero N."/>
            <person name="Sanchez B."/>
            <person name="Walker A."/>
            <person name="Duncan S."/>
            <person name="Delgado S."/>
            <person name="Margolles A."/>
        </authorList>
    </citation>
    <scope>NUCLEOTIDE SEQUENCE [LARGE SCALE GENOMIC DNA]</scope>
    <source>
        <strain evidence="3 4">IPLA60002</strain>
    </source>
</reference>
<proteinExistence type="predicted"/>
<dbReference type="PANTHER" id="PTHR43592:SF15">
    <property type="entry name" value="CAAX AMINO TERMINAL PROTEASE FAMILY PROTEIN"/>
    <property type="match status" value="1"/>
</dbReference>
<feature type="transmembrane region" description="Helical" evidence="1">
    <location>
        <begin position="253"/>
        <end position="274"/>
    </location>
</feature>
<accession>A0ABT0NIT4</accession>